<dbReference type="SUPFAM" id="SSF109854">
    <property type="entry name" value="DinB/YfiT-like putative metalloenzymes"/>
    <property type="match status" value="1"/>
</dbReference>
<proteinExistence type="predicted"/>
<evidence type="ECO:0000259" key="1">
    <source>
        <dbReference type="Pfam" id="PF12867"/>
    </source>
</evidence>
<dbReference type="Proteomes" id="UP000290848">
    <property type="component" value="Unassembled WGS sequence"/>
</dbReference>
<comment type="caution">
    <text evidence="2">The sequence shown here is derived from an EMBL/GenBank/DDBJ whole genome shotgun (WGS) entry which is preliminary data.</text>
</comment>
<dbReference type="Pfam" id="PF12867">
    <property type="entry name" value="DinB_2"/>
    <property type="match status" value="1"/>
</dbReference>
<evidence type="ECO:0000313" key="2">
    <source>
        <dbReference type="EMBL" id="RXF68662.1"/>
    </source>
</evidence>
<sequence>MANKLEVWQRGPLPGIIPVLQPVAHALLQAREEVNEYMYEFPDELMWVRPAGLASVGFHLQHLSGVLDRVFTYARRESLTELQFFQLEEEGTDSREKYTVDDLVDRFNHQVDIALDQIKGTHESTLTDFRGVGRAGLPSTVIGLLIHGAEHTMRHVGQLLVTAAVVKNVKKIGKFK</sequence>
<dbReference type="EMBL" id="RXOC01000010">
    <property type="protein sequence ID" value="RXF68662.1"/>
    <property type="molecule type" value="Genomic_DNA"/>
</dbReference>
<name>A0A4V1KHX0_9SPHI</name>
<reference evidence="2 3" key="1">
    <citation type="submission" date="2018-12" db="EMBL/GenBank/DDBJ databases">
        <title>The Draft Genome Sequence of the Soil Bacterium Pedobacter tournemirensis R1.</title>
        <authorList>
            <person name="He J."/>
        </authorList>
    </citation>
    <scope>NUCLEOTIDE SEQUENCE [LARGE SCALE GENOMIC DNA]</scope>
    <source>
        <strain evidence="2 3">R1</strain>
    </source>
</reference>
<dbReference type="RefSeq" id="WP_128770293.1">
    <property type="nucleotide sequence ID" value="NZ_RXOC01000010.1"/>
</dbReference>
<feature type="domain" description="DinB-like" evidence="1">
    <location>
        <begin position="27"/>
        <end position="159"/>
    </location>
</feature>
<dbReference type="Gene3D" id="1.20.120.450">
    <property type="entry name" value="dinb family like domain"/>
    <property type="match status" value="1"/>
</dbReference>
<evidence type="ECO:0000313" key="3">
    <source>
        <dbReference type="Proteomes" id="UP000290848"/>
    </source>
</evidence>
<dbReference type="AlphaFoldDB" id="A0A4V1KHX0"/>
<gene>
    <name evidence="2" type="ORF">EKH83_15145</name>
</gene>
<accession>A0A4V1KHX0</accession>
<organism evidence="2 3">
    <name type="scientific">Arcticibacter tournemirensis</name>
    <dbReference type="NCBI Taxonomy" id="699437"/>
    <lineage>
        <taxon>Bacteria</taxon>
        <taxon>Pseudomonadati</taxon>
        <taxon>Bacteroidota</taxon>
        <taxon>Sphingobacteriia</taxon>
        <taxon>Sphingobacteriales</taxon>
        <taxon>Sphingobacteriaceae</taxon>
        <taxon>Arcticibacter</taxon>
    </lineage>
</organism>
<dbReference type="InterPro" id="IPR034660">
    <property type="entry name" value="DinB/YfiT-like"/>
</dbReference>
<dbReference type="InterPro" id="IPR024775">
    <property type="entry name" value="DinB-like"/>
</dbReference>
<protein>
    <submittedName>
        <fullName evidence="2">DinB family protein</fullName>
    </submittedName>
</protein>